<evidence type="ECO:0000256" key="2">
    <source>
        <dbReference type="SAM" id="Phobius"/>
    </source>
</evidence>
<evidence type="ECO:0000313" key="3">
    <source>
        <dbReference type="EMBL" id="HIU69504.1"/>
    </source>
</evidence>
<evidence type="ECO:0000313" key="4">
    <source>
        <dbReference type="Proteomes" id="UP000824125"/>
    </source>
</evidence>
<dbReference type="EMBL" id="DVNM01000032">
    <property type="protein sequence ID" value="HIU69504.1"/>
    <property type="molecule type" value="Genomic_DNA"/>
</dbReference>
<keyword evidence="2" id="KW-1133">Transmembrane helix</keyword>
<reference evidence="3" key="2">
    <citation type="journal article" date="2021" name="PeerJ">
        <title>Extensive microbial diversity within the chicken gut microbiome revealed by metagenomics and culture.</title>
        <authorList>
            <person name="Gilroy R."/>
            <person name="Ravi A."/>
            <person name="Getino M."/>
            <person name="Pursley I."/>
            <person name="Horton D.L."/>
            <person name="Alikhan N.F."/>
            <person name="Baker D."/>
            <person name="Gharbi K."/>
            <person name="Hall N."/>
            <person name="Watson M."/>
            <person name="Adriaenssens E.M."/>
            <person name="Foster-Nyarko E."/>
            <person name="Jarju S."/>
            <person name="Secka A."/>
            <person name="Antonio M."/>
            <person name="Oren A."/>
            <person name="Chaudhuri R.R."/>
            <person name="La Ragione R."/>
            <person name="Hildebrand F."/>
            <person name="Pallen M.J."/>
        </authorList>
    </citation>
    <scope>NUCLEOTIDE SEQUENCE</scope>
    <source>
        <strain evidence="3">CHK176-6737</strain>
    </source>
</reference>
<dbReference type="InterPro" id="IPR038503">
    <property type="entry name" value="SpoIIIAH_sf"/>
</dbReference>
<comment type="caution">
    <text evidence="3">The sequence shown here is derived from an EMBL/GenBank/DDBJ whole genome shotgun (WGS) entry which is preliminary data.</text>
</comment>
<name>A0A9D1MV50_9FIRM</name>
<accession>A0A9D1MV50</accession>
<dbReference type="Pfam" id="PF12685">
    <property type="entry name" value="SpoIIIAH"/>
    <property type="match status" value="1"/>
</dbReference>
<dbReference type="AlphaFoldDB" id="A0A9D1MV50"/>
<keyword evidence="2" id="KW-0472">Membrane</keyword>
<reference evidence="3" key="1">
    <citation type="submission" date="2020-10" db="EMBL/GenBank/DDBJ databases">
        <authorList>
            <person name="Gilroy R."/>
        </authorList>
    </citation>
    <scope>NUCLEOTIDE SEQUENCE</scope>
    <source>
        <strain evidence="3">CHK176-6737</strain>
    </source>
</reference>
<feature type="region of interest" description="Disordered" evidence="1">
    <location>
        <begin position="1"/>
        <end position="67"/>
    </location>
</feature>
<keyword evidence="2" id="KW-0812">Transmembrane</keyword>
<dbReference type="InterPro" id="IPR024232">
    <property type="entry name" value="SpoIIIAH"/>
</dbReference>
<feature type="compositionally biased region" description="Basic and acidic residues" evidence="1">
    <location>
        <begin position="1"/>
        <end position="19"/>
    </location>
</feature>
<sequence length="277" mass="30571">MNFNEQLKRLEQQENEKGLFKKSHRALEPEQTQPQQAAENAQAQPEEAQLQQAAFTAGPQQETVKNVNEPLVQQEPLQFAQDSDVESTGEESKKIKKGNRRFKAAVALTIVVLAVGVAANWYWENSDISDSIQPVLSAVEEKTKTIGEATYVDATTEATTQNEYFSTARVERQQARDEALENLQSVADGATGSVKENAEANIEKISSYITIENKIETLVKAKGINNCLAVVSDDGQGVQIIVDSQDLDDQTILQIKEIAIDQLGCSYENVTIIQSKQ</sequence>
<feature type="transmembrane region" description="Helical" evidence="2">
    <location>
        <begin position="102"/>
        <end position="123"/>
    </location>
</feature>
<feature type="compositionally biased region" description="Low complexity" evidence="1">
    <location>
        <begin position="29"/>
        <end position="54"/>
    </location>
</feature>
<dbReference type="Gene3D" id="1.10.287.4300">
    <property type="entry name" value="Stage III sporulation protein AH-like"/>
    <property type="match status" value="1"/>
</dbReference>
<dbReference type="Proteomes" id="UP000824125">
    <property type="component" value="Unassembled WGS sequence"/>
</dbReference>
<proteinExistence type="predicted"/>
<protein>
    <submittedName>
        <fullName evidence="3">SpoIIIAH-like family protein</fullName>
    </submittedName>
</protein>
<evidence type="ECO:0000256" key="1">
    <source>
        <dbReference type="SAM" id="MobiDB-lite"/>
    </source>
</evidence>
<gene>
    <name evidence="3" type="ORF">IAD23_06045</name>
</gene>
<organism evidence="3 4">
    <name type="scientific">Candidatus Scybalenecus merdavium</name>
    <dbReference type="NCBI Taxonomy" id="2840939"/>
    <lineage>
        <taxon>Bacteria</taxon>
        <taxon>Bacillati</taxon>
        <taxon>Bacillota</taxon>
        <taxon>Clostridia</taxon>
        <taxon>Eubacteriales</taxon>
        <taxon>Oscillospiraceae</taxon>
        <taxon>Oscillospiraceae incertae sedis</taxon>
        <taxon>Candidatus Scybalenecus</taxon>
    </lineage>
</organism>